<keyword evidence="3" id="KW-1185">Reference proteome</keyword>
<accession>A0ABW8AJW3</accession>
<gene>
    <name evidence="2" type="ORF">ACIB24_06195</name>
</gene>
<dbReference type="Proteomes" id="UP001612915">
    <property type="component" value="Unassembled WGS sequence"/>
</dbReference>
<feature type="coiled-coil region" evidence="1">
    <location>
        <begin position="42"/>
        <end position="69"/>
    </location>
</feature>
<evidence type="ECO:0008006" key="4">
    <source>
        <dbReference type="Google" id="ProtNLM"/>
    </source>
</evidence>
<sequence length="309" mass="34197">MIEPVVIPEARDGDGESHVVGAFPRTAWGHRGYEQEPVDRHVTALRGRLAAREAEVEDLRRELDRLHRYIRQEWQAATPRASDGASPVTGPIALQPLLAQAQEVADARLAEADRRLQESKALADRHLADAEARAMRLKEAAHDEAVTLVEQAERRAAARLETAEIMAEQALSRAWQEAARSRSRAEAAARDAVDGIRRRYQEIVVRAHQRAEAAAEHSLHELETEAEHASDPEHARAQLQLRATYLATSAQISRTAMRAALALAEREFARLLDGEPTLPPGVTVRTVIDVRDDVTPAAETTEDQPRPPS</sequence>
<evidence type="ECO:0000313" key="2">
    <source>
        <dbReference type="EMBL" id="MFI7586650.1"/>
    </source>
</evidence>
<proteinExistence type="predicted"/>
<dbReference type="RefSeq" id="WP_398276823.1">
    <property type="nucleotide sequence ID" value="NZ_JBITLV010000002.1"/>
</dbReference>
<name>A0ABW8AJW3_9ACTN</name>
<evidence type="ECO:0000256" key="1">
    <source>
        <dbReference type="SAM" id="Coils"/>
    </source>
</evidence>
<comment type="caution">
    <text evidence="2">The sequence shown here is derived from an EMBL/GenBank/DDBJ whole genome shotgun (WGS) entry which is preliminary data.</text>
</comment>
<organism evidence="2 3">
    <name type="scientific">Spongisporangium articulatum</name>
    <dbReference type="NCBI Taxonomy" id="3362603"/>
    <lineage>
        <taxon>Bacteria</taxon>
        <taxon>Bacillati</taxon>
        <taxon>Actinomycetota</taxon>
        <taxon>Actinomycetes</taxon>
        <taxon>Kineosporiales</taxon>
        <taxon>Kineosporiaceae</taxon>
        <taxon>Spongisporangium</taxon>
    </lineage>
</organism>
<reference evidence="2 3" key="1">
    <citation type="submission" date="2024-10" db="EMBL/GenBank/DDBJ databases">
        <title>The Natural Products Discovery Center: Release of the First 8490 Sequenced Strains for Exploring Actinobacteria Biosynthetic Diversity.</title>
        <authorList>
            <person name="Kalkreuter E."/>
            <person name="Kautsar S.A."/>
            <person name="Yang D."/>
            <person name="Bader C.D."/>
            <person name="Teijaro C.N."/>
            <person name="Fluegel L."/>
            <person name="Davis C.M."/>
            <person name="Simpson J.R."/>
            <person name="Lauterbach L."/>
            <person name="Steele A.D."/>
            <person name="Gui C."/>
            <person name="Meng S."/>
            <person name="Li G."/>
            <person name="Viehrig K."/>
            <person name="Ye F."/>
            <person name="Su P."/>
            <person name="Kiefer A.F."/>
            <person name="Nichols A."/>
            <person name="Cepeda A.J."/>
            <person name="Yan W."/>
            <person name="Fan B."/>
            <person name="Jiang Y."/>
            <person name="Adhikari A."/>
            <person name="Zheng C.-J."/>
            <person name="Schuster L."/>
            <person name="Cowan T.M."/>
            <person name="Smanski M.J."/>
            <person name="Chevrette M.G."/>
            <person name="De Carvalho L.P.S."/>
            <person name="Shen B."/>
        </authorList>
    </citation>
    <scope>NUCLEOTIDE SEQUENCE [LARGE SCALE GENOMIC DNA]</scope>
    <source>
        <strain evidence="2 3">NPDC049639</strain>
    </source>
</reference>
<keyword evidence="1" id="KW-0175">Coiled coil</keyword>
<evidence type="ECO:0000313" key="3">
    <source>
        <dbReference type="Proteomes" id="UP001612915"/>
    </source>
</evidence>
<feature type="coiled-coil region" evidence="1">
    <location>
        <begin position="109"/>
        <end position="140"/>
    </location>
</feature>
<dbReference type="EMBL" id="JBITLV010000002">
    <property type="protein sequence ID" value="MFI7586650.1"/>
    <property type="molecule type" value="Genomic_DNA"/>
</dbReference>
<protein>
    <recommendedName>
        <fullName evidence="4">DivIVA protein</fullName>
    </recommendedName>
</protein>